<dbReference type="AlphaFoldDB" id="A0A0C3A4S0"/>
<sequence>MQPLCPEVRQRLFQYLMLLLSIIMCALDEIIESDFRWRPPKPYHTSILSGHGWVMELLTGHPECIRCELGMHAHVFEQLILELHDLGHTNS</sequence>
<accession>A0A0C3A4S0</accession>
<organism evidence="3 4">
    <name type="scientific">Scleroderma citrinum Foug A</name>
    <dbReference type="NCBI Taxonomy" id="1036808"/>
    <lineage>
        <taxon>Eukaryota</taxon>
        <taxon>Fungi</taxon>
        <taxon>Dikarya</taxon>
        <taxon>Basidiomycota</taxon>
        <taxon>Agaricomycotina</taxon>
        <taxon>Agaricomycetes</taxon>
        <taxon>Agaricomycetidae</taxon>
        <taxon>Boletales</taxon>
        <taxon>Sclerodermatineae</taxon>
        <taxon>Sclerodermataceae</taxon>
        <taxon>Scleroderma</taxon>
    </lineage>
</organism>
<feature type="domain" description="DUF8040" evidence="2">
    <location>
        <begin position="45"/>
        <end position="87"/>
    </location>
</feature>
<feature type="transmembrane region" description="Helical" evidence="1">
    <location>
        <begin position="12"/>
        <end position="31"/>
    </location>
</feature>
<dbReference type="Proteomes" id="UP000053989">
    <property type="component" value="Unassembled WGS sequence"/>
</dbReference>
<keyword evidence="4" id="KW-1185">Reference proteome</keyword>
<dbReference type="Pfam" id="PF26138">
    <property type="entry name" value="DUF8040"/>
    <property type="match status" value="1"/>
</dbReference>
<evidence type="ECO:0000259" key="2">
    <source>
        <dbReference type="Pfam" id="PF26138"/>
    </source>
</evidence>
<protein>
    <recommendedName>
        <fullName evidence="2">DUF8040 domain-containing protein</fullName>
    </recommendedName>
</protein>
<evidence type="ECO:0000313" key="4">
    <source>
        <dbReference type="Proteomes" id="UP000053989"/>
    </source>
</evidence>
<gene>
    <name evidence="3" type="ORF">SCLCIDRAFT_81924</name>
</gene>
<dbReference type="EMBL" id="KN822070">
    <property type="protein sequence ID" value="KIM59697.1"/>
    <property type="molecule type" value="Genomic_DNA"/>
</dbReference>
<evidence type="ECO:0000256" key="1">
    <source>
        <dbReference type="SAM" id="Phobius"/>
    </source>
</evidence>
<keyword evidence="1" id="KW-1133">Transmembrane helix</keyword>
<name>A0A0C3A4S0_9AGAM</name>
<dbReference type="STRING" id="1036808.A0A0C3A4S0"/>
<keyword evidence="1" id="KW-0472">Membrane</keyword>
<dbReference type="HOGENOM" id="CLU_171507_0_0_1"/>
<reference evidence="4" key="2">
    <citation type="submission" date="2015-01" db="EMBL/GenBank/DDBJ databases">
        <title>Evolutionary Origins and Diversification of the Mycorrhizal Mutualists.</title>
        <authorList>
            <consortium name="DOE Joint Genome Institute"/>
            <consortium name="Mycorrhizal Genomics Consortium"/>
            <person name="Kohler A."/>
            <person name="Kuo A."/>
            <person name="Nagy L.G."/>
            <person name="Floudas D."/>
            <person name="Copeland A."/>
            <person name="Barry K.W."/>
            <person name="Cichocki N."/>
            <person name="Veneault-Fourrey C."/>
            <person name="LaButti K."/>
            <person name="Lindquist E.A."/>
            <person name="Lipzen A."/>
            <person name="Lundell T."/>
            <person name="Morin E."/>
            <person name="Murat C."/>
            <person name="Riley R."/>
            <person name="Ohm R."/>
            <person name="Sun H."/>
            <person name="Tunlid A."/>
            <person name="Henrissat B."/>
            <person name="Grigoriev I.V."/>
            <person name="Hibbett D.S."/>
            <person name="Martin F."/>
        </authorList>
    </citation>
    <scope>NUCLEOTIDE SEQUENCE [LARGE SCALE GENOMIC DNA]</scope>
    <source>
        <strain evidence="4">Foug A</strain>
    </source>
</reference>
<reference evidence="3 4" key="1">
    <citation type="submission" date="2014-04" db="EMBL/GenBank/DDBJ databases">
        <authorList>
            <consortium name="DOE Joint Genome Institute"/>
            <person name="Kuo A."/>
            <person name="Kohler A."/>
            <person name="Nagy L.G."/>
            <person name="Floudas D."/>
            <person name="Copeland A."/>
            <person name="Barry K.W."/>
            <person name="Cichocki N."/>
            <person name="Veneault-Fourrey C."/>
            <person name="LaButti K."/>
            <person name="Lindquist E.A."/>
            <person name="Lipzen A."/>
            <person name="Lundell T."/>
            <person name="Morin E."/>
            <person name="Murat C."/>
            <person name="Sun H."/>
            <person name="Tunlid A."/>
            <person name="Henrissat B."/>
            <person name="Grigoriev I.V."/>
            <person name="Hibbett D.S."/>
            <person name="Martin F."/>
            <person name="Nordberg H.P."/>
            <person name="Cantor M.N."/>
            <person name="Hua S.X."/>
        </authorList>
    </citation>
    <scope>NUCLEOTIDE SEQUENCE [LARGE SCALE GENOMIC DNA]</scope>
    <source>
        <strain evidence="3 4">Foug A</strain>
    </source>
</reference>
<keyword evidence="1" id="KW-0812">Transmembrane</keyword>
<proteinExistence type="predicted"/>
<feature type="non-terminal residue" evidence="3">
    <location>
        <position position="91"/>
    </location>
</feature>
<dbReference type="InParanoid" id="A0A0C3A4S0"/>
<dbReference type="OrthoDB" id="2686988at2759"/>
<evidence type="ECO:0000313" key="3">
    <source>
        <dbReference type="EMBL" id="KIM59697.1"/>
    </source>
</evidence>
<dbReference type="InterPro" id="IPR058353">
    <property type="entry name" value="DUF8040"/>
</dbReference>